<evidence type="ECO:0000313" key="9">
    <source>
        <dbReference type="Proteomes" id="UP000188268"/>
    </source>
</evidence>
<evidence type="ECO:0000256" key="3">
    <source>
        <dbReference type="ARBA" id="ARBA00023013"/>
    </source>
</evidence>
<dbReference type="GO" id="GO:0005654">
    <property type="term" value="C:nucleoplasm"/>
    <property type="evidence" value="ECO:0007669"/>
    <property type="project" value="UniProtKB-SubCell"/>
</dbReference>
<dbReference type="OrthoDB" id="6373236at2759"/>
<comment type="subcellular location">
    <subcellularLocation>
        <location evidence="1">Nucleus</location>
        <location evidence="1">Nucleoplasm</location>
    </subcellularLocation>
</comment>
<dbReference type="EMBL" id="AWWV01008120">
    <property type="protein sequence ID" value="OMO93040.1"/>
    <property type="molecule type" value="Genomic_DNA"/>
</dbReference>
<evidence type="ECO:0000256" key="2">
    <source>
        <dbReference type="ARBA" id="ARBA00010274"/>
    </source>
</evidence>
<name>A0A1R3JDY0_COCAP</name>
<keyword evidence="3 5" id="KW-0649">Protein kinase inhibitor</keyword>
<dbReference type="Gramene" id="OMO93040">
    <property type="protein sequence ID" value="OMO93040"/>
    <property type="gene ID" value="CCACVL1_06659"/>
</dbReference>
<protein>
    <recommendedName>
        <fullName evidence="5">Cyclin-dependent kinase inhibitor</fullName>
    </recommendedName>
</protein>
<dbReference type="STRING" id="210143.A0A1R3JDY0"/>
<organism evidence="8 9">
    <name type="scientific">Corchorus capsularis</name>
    <name type="common">Jute</name>
    <dbReference type="NCBI Taxonomy" id="210143"/>
    <lineage>
        <taxon>Eukaryota</taxon>
        <taxon>Viridiplantae</taxon>
        <taxon>Streptophyta</taxon>
        <taxon>Embryophyta</taxon>
        <taxon>Tracheophyta</taxon>
        <taxon>Spermatophyta</taxon>
        <taxon>Magnoliopsida</taxon>
        <taxon>eudicotyledons</taxon>
        <taxon>Gunneridae</taxon>
        <taxon>Pentapetalae</taxon>
        <taxon>rosids</taxon>
        <taxon>malvids</taxon>
        <taxon>Malvales</taxon>
        <taxon>Malvaceae</taxon>
        <taxon>Grewioideae</taxon>
        <taxon>Apeibeae</taxon>
        <taxon>Corchorus</taxon>
    </lineage>
</organism>
<accession>A0A1R3JDY0</accession>
<evidence type="ECO:0000256" key="4">
    <source>
        <dbReference type="ARBA" id="ARBA00023306"/>
    </source>
</evidence>
<feature type="region of interest" description="Disordered" evidence="6">
    <location>
        <begin position="37"/>
        <end position="166"/>
    </location>
</feature>
<keyword evidence="4" id="KW-0131">Cell cycle</keyword>
<dbReference type="InterPro" id="IPR044898">
    <property type="entry name" value="CDI_dom_sf"/>
</dbReference>
<dbReference type="GO" id="GO:0004861">
    <property type="term" value="F:cyclin-dependent protein serine/threonine kinase inhibitor activity"/>
    <property type="evidence" value="ECO:0007669"/>
    <property type="project" value="UniProtKB-UniRule"/>
</dbReference>
<comment type="caution">
    <text evidence="8">The sequence shown here is derived from an EMBL/GenBank/DDBJ whole genome shotgun (WGS) entry which is preliminary data.</text>
</comment>
<sequence length="217" mass="23939">MGKYIRKAKAAGEVAVMEVSQSSLGVRTRAKTLALQRLQKSSASPATAAAAPATGGGDGSYLQLRSRRLEKPPVVVPPHDSKRQKPHQQQQGSKKGSCAQNPNPNSNSQVRVASFGENVLDFEGRERSTRESTPCSLIRDPESIRTPGSTTRPTSSADTNQRVLNSSRRHIPTAHEMDEFFAVAEEEQQKQFIEKYNFDPVNDKPLPGRFQWEKVDP</sequence>
<evidence type="ECO:0000256" key="6">
    <source>
        <dbReference type="SAM" id="MobiDB-lite"/>
    </source>
</evidence>
<feature type="compositionally biased region" description="Polar residues" evidence="6">
    <location>
        <begin position="157"/>
        <end position="166"/>
    </location>
</feature>
<dbReference type="Proteomes" id="UP000188268">
    <property type="component" value="Unassembled WGS sequence"/>
</dbReference>
<dbReference type="InterPro" id="IPR003175">
    <property type="entry name" value="CDI_dom"/>
</dbReference>
<feature type="domain" description="Cyclin-dependent kinase inhibitor" evidence="7">
    <location>
        <begin position="169"/>
        <end position="215"/>
    </location>
</feature>
<evidence type="ECO:0000259" key="7">
    <source>
        <dbReference type="Pfam" id="PF02234"/>
    </source>
</evidence>
<dbReference type="PIRSF" id="PIRSF017811">
    <property type="entry name" value="CDK_inhib_pln"/>
    <property type="match status" value="1"/>
</dbReference>
<feature type="compositionally biased region" description="Polar residues" evidence="6">
    <location>
        <begin position="87"/>
        <end position="111"/>
    </location>
</feature>
<evidence type="ECO:0000256" key="5">
    <source>
        <dbReference type="PIRNR" id="PIRNR017811"/>
    </source>
</evidence>
<evidence type="ECO:0000313" key="8">
    <source>
        <dbReference type="EMBL" id="OMO93040.1"/>
    </source>
</evidence>
<dbReference type="Pfam" id="PF02234">
    <property type="entry name" value="CDI"/>
    <property type="match status" value="1"/>
</dbReference>
<dbReference type="PANTHER" id="PTHR46776">
    <property type="entry name" value="CYCLIN-DEPENDENT KINASE INHIBITOR 4-RELATED"/>
    <property type="match status" value="1"/>
</dbReference>
<feature type="region of interest" description="Disordered" evidence="6">
    <location>
        <begin position="198"/>
        <end position="217"/>
    </location>
</feature>
<dbReference type="AlphaFoldDB" id="A0A1R3JDY0"/>
<reference evidence="8 9" key="1">
    <citation type="submission" date="2013-09" db="EMBL/GenBank/DDBJ databases">
        <title>Corchorus capsularis genome sequencing.</title>
        <authorList>
            <person name="Alam M."/>
            <person name="Haque M.S."/>
            <person name="Islam M.S."/>
            <person name="Emdad E.M."/>
            <person name="Islam M.M."/>
            <person name="Ahmed B."/>
            <person name="Halim A."/>
            <person name="Hossen Q.M.M."/>
            <person name="Hossain M.Z."/>
            <person name="Ahmed R."/>
            <person name="Khan M.M."/>
            <person name="Islam R."/>
            <person name="Rashid M.M."/>
            <person name="Khan S.A."/>
            <person name="Rahman M.S."/>
            <person name="Alam M."/>
        </authorList>
    </citation>
    <scope>NUCLEOTIDE SEQUENCE [LARGE SCALE GENOMIC DNA]</scope>
    <source>
        <strain evidence="9">cv. CVL-1</strain>
        <tissue evidence="8">Whole seedling</tissue>
    </source>
</reference>
<gene>
    <name evidence="8" type="ORF">CCACVL1_06659</name>
</gene>
<dbReference type="GO" id="GO:0051726">
    <property type="term" value="P:regulation of cell cycle"/>
    <property type="evidence" value="ECO:0007669"/>
    <property type="project" value="InterPro"/>
</dbReference>
<keyword evidence="9" id="KW-1185">Reference proteome</keyword>
<proteinExistence type="inferred from homology"/>
<dbReference type="InterPro" id="IPR044275">
    <property type="entry name" value="KRP"/>
</dbReference>
<evidence type="ECO:0000256" key="1">
    <source>
        <dbReference type="ARBA" id="ARBA00004642"/>
    </source>
</evidence>
<dbReference type="OMA" id="RMETSIC"/>
<comment type="similarity">
    <text evidence="2 5">Belongs to the CDI family. ICK/KRP subfamily.</text>
</comment>
<feature type="compositionally biased region" description="Low complexity" evidence="6">
    <location>
        <begin position="144"/>
        <end position="156"/>
    </location>
</feature>
<dbReference type="Gene3D" id="4.10.365.10">
    <property type="entry name" value="p27"/>
    <property type="match status" value="1"/>
</dbReference>
<feature type="compositionally biased region" description="Low complexity" evidence="6">
    <location>
        <begin position="41"/>
        <end position="53"/>
    </location>
</feature>